<dbReference type="InterPro" id="IPR027417">
    <property type="entry name" value="P-loop_NTPase"/>
</dbReference>
<keyword evidence="2" id="KW-0677">Repeat</keyword>
<evidence type="ECO:0000256" key="3">
    <source>
        <dbReference type="PROSITE-ProRule" id="PRU00221"/>
    </source>
</evidence>
<sequence length="1211" mass="133250">MTADEALALLDRLLQEQSLRDLQEQVFRHAWEGCTYPKMAELIGYDTGYIRDIGYELWRQLTQVLGEPVTKNNLQAVLRRQRDRSPKLAVPEVTQTSPPDRDCYWGEQIDVSSVIGRENELQQLERWLDNNSEVNPLEPRCRLISIVGMGGMGKTSIAAKLTQKLAAERKFERIVWQSLRNAPPLDKILFQLIAFVSHQQQTESADTVDAQISQLMAYLRTTRCLIVFDNFESILSHGGYREGYAGYSELLRRIATEHHASCLILTSREKPRTLIHLEGESGAVCTLDLLGLSEIEVAEIGSVNGCHTDDSSDWHQLQQSYSGNPLAIKIAATTIRDLFDGSVSAFLEQGVILCNGIEALLAQQFARLSEIEQQALYWLAIGREAVSISQLLADFILSGFRSQVLAALQSLDRQSLIEKSSGCFTLQPVVMEYVTAQFIDKICAEITTLDVTIFNSHALIQAQAKDYVRESQVRMILVPLVERLMGKLRSKLEIRNQLDRVLVKLRIEFVDTKGYAGGNLINLFRHLHIDSTGYDFSGLCIRQAYLSGINLHDTNFTNTDWADSVFTETFGSIEAVAFSPDGGYLASGDFYGDIRLWDARTFQLRSILRGHTNWVRAMAFSPDGRTLASGSFDRTVWLWDVSTGECLQTFADRAQAIQSVAFSPDGKLLVSGSLDTFVNSSDDCTIGIWDVSTGECLKTDYRETVYSVAVNPDGRTIVSGGADAKIGLWDINTGRCLKTWTTHQGKVYSVAFSPDGRTIASGGEDATLKLYDASTGECLSTYLGHRDELRSVIFSRDGRMLISGGKDRTIKLWDVRTGNCLKTLVGHENWIWSIAANPTHQIVASGGEDRTVRLWNLDTGNCLRVFQGYANTIYGMACAPAHSIDASPMLAAGYFGGALRLWNIQDVGVASPSGNRSTSLSGHSSSIRTVAFSPDGRFLASGGSGDDPIVKLWSVCDGRCCHILSGHTNGIWSVAFSPDGDILASSSSDRTVRLWSTLTGECVRMLPEDTDWVTSVLFLTSPTILACASRTIAFWNIQTGECIQTLQGDRIGKLALAMNPDGDILAGSSVDRSIALWRIDTGECLQVLHGHNAFVRSLAFSPDGQLLASGGGDNTIRLWDVRSGECLKSLQGHTHGVFAVAFVPHYSQEFADRQLLASTGTDASIRFWDVATGECVKIIQSPRPYEGMNIRGIQGLTAAQQENLIALGAIG</sequence>
<dbReference type="KEGG" id="cmp:Cha6605_2211"/>
<feature type="domain" description="vWA-MoxR associated protein N-terminal HTH" evidence="5">
    <location>
        <begin position="1"/>
        <end position="81"/>
    </location>
</feature>
<feature type="repeat" description="WD" evidence="3">
    <location>
        <begin position="824"/>
        <end position="865"/>
    </location>
</feature>
<dbReference type="eggNOG" id="COG2319">
    <property type="taxonomic scope" value="Bacteria"/>
</dbReference>
<protein>
    <submittedName>
        <fullName evidence="6">WD40 repeat-containing protein</fullName>
    </submittedName>
</protein>
<evidence type="ECO:0000259" key="4">
    <source>
        <dbReference type="Pfam" id="PF00931"/>
    </source>
</evidence>
<dbReference type="eggNOG" id="COG3903">
    <property type="taxonomic scope" value="Bacteria"/>
</dbReference>
<dbReference type="PANTHER" id="PTHR22847">
    <property type="entry name" value="WD40 REPEAT PROTEIN"/>
    <property type="match status" value="1"/>
</dbReference>
<dbReference type="PROSITE" id="PS00678">
    <property type="entry name" value="WD_REPEATS_1"/>
    <property type="match status" value="6"/>
</dbReference>
<dbReference type="AlphaFoldDB" id="K9UGI2"/>
<feature type="repeat" description="WD" evidence="3">
    <location>
        <begin position="1088"/>
        <end position="1129"/>
    </location>
</feature>
<feature type="repeat" description="WD" evidence="3">
    <location>
        <begin position="740"/>
        <end position="781"/>
    </location>
</feature>
<feature type="repeat" description="WD" evidence="3">
    <location>
        <begin position="650"/>
        <end position="699"/>
    </location>
</feature>
<dbReference type="OrthoDB" id="434800at2"/>
<dbReference type="RefSeq" id="WP_015159448.1">
    <property type="nucleotide sequence ID" value="NC_019697.1"/>
</dbReference>
<evidence type="ECO:0000256" key="2">
    <source>
        <dbReference type="ARBA" id="ARBA00022737"/>
    </source>
</evidence>
<evidence type="ECO:0000313" key="6">
    <source>
        <dbReference type="EMBL" id="AFY93294.1"/>
    </source>
</evidence>
<accession>K9UGI2</accession>
<dbReference type="Gene3D" id="3.40.50.300">
    <property type="entry name" value="P-loop containing nucleotide triphosphate hydrolases"/>
    <property type="match status" value="1"/>
</dbReference>
<feature type="repeat" description="WD" evidence="3">
    <location>
        <begin position="782"/>
        <end position="823"/>
    </location>
</feature>
<dbReference type="EMBL" id="CP003600">
    <property type="protein sequence ID" value="AFY93294.1"/>
    <property type="molecule type" value="Genomic_DNA"/>
</dbReference>
<dbReference type="InterPro" id="IPR015943">
    <property type="entry name" value="WD40/YVTN_repeat-like_dom_sf"/>
</dbReference>
<keyword evidence="1 3" id="KW-0853">WD repeat</keyword>
<proteinExistence type="predicted"/>
<dbReference type="HOGENOM" id="CLU_005071_2_0_3"/>
<dbReference type="GO" id="GO:0043531">
    <property type="term" value="F:ADP binding"/>
    <property type="evidence" value="ECO:0007669"/>
    <property type="project" value="InterPro"/>
</dbReference>
<dbReference type="STRING" id="1173020.Cha6605_2211"/>
<name>K9UGI2_CHAP6</name>
<feature type="repeat" description="WD" evidence="3">
    <location>
        <begin position="698"/>
        <end position="739"/>
    </location>
</feature>
<dbReference type="InterPro" id="IPR019775">
    <property type="entry name" value="WD40_repeat_CS"/>
</dbReference>
<dbReference type="InterPro" id="IPR002182">
    <property type="entry name" value="NB-ARC"/>
</dbReference>
<evidence type="ECO:0000313" key="7">
    <source>
        <dbReference type="Proteomes" id="UP000010366"/>
    </source>
</evidence>
<feature type="repeat" description="WD" evidence="3">
    <location>
        <begin position="1046"/>
        <end position="1087"/>
    </location>
</feature>
<dbReference type="InterPro" id="IPR058651">
    <property type="entry name" value="HTH_VMAP-M9"/>
</dbReference>
<dbReference type="SUPFAM" id="SSF50978">
    <property type="entry name" value="WD40 repeat-like"/>
    <property type="match status" value="2"/>
</dbReference>
<feature type="repeat" description="WD" evidence="3">
    <location>
        <begin position="964"/>
        <end position="1005"/>
    </location>
</feature>
<feature type="domain" description="NB-ARC" evidence="4">
    <location>
        <begin position="118"/>
        <end position="230"/>
    </location>
</feature>
<dbReference type="InterPro" id="IPR036322">
    <property type="entry name" value="WD40_repeat_dom_sf"/>
</dbReference>
<evidence type="ECO:0000259" key="5">
    <source>
        <dbReference type="Pfam" id="PF26355"/>
    </source>
</evidence>
<dbReference type="PROSITE" id="PS50082">
    <property type="entry name" value="WD_REPEATS_2"/>
    <property type="match status" value="12"/>
</dbReference>
<feature type="repeat" description="WD" evidence="3">
    <location>
        <begin position="920"/>
        <end position="943"/>
    </location>
</feature>
<gene>
    <name evidence="6" type="ORF">Cha6605_2211</name>
</gene>
<dbReference type="Pfam" id="PF26355">
    <property type="entry name" value="HTH_VMAP-M9"/>
    <property type="match status" value="1"/>
</dbReference>
<reference evidence="6 7" key="1">
    <citation type="submission" date="2012-05" db="EMBL/GenBank/DDBJ databases">
        <title>Finished chromosome of genome of Chamaesiphon sp. PCC 6605.</title>
        <authorList>
            <consortium name="US DOE Joint Genome Institute"/>
            <person name="Gugger M."/>
            <person name="Coursin T."/>
            <person name="Rippka R."/>
            <person name="Tandeau De Marsac N."/>
            <person name="Huntemann M."/>
            <person name="Wei C.-L."/>
            <person name="Han J."/>
            <person name="Detter J.C."/>
            <person name="Han C."/>
            <person name="Tapia R."/>
            <person name="Chen A."/>
            <person name="Kyrpides N."/>
            <person name="Mavromatis K."/>
            <person name="Markowitz V."/>
            <person name="Szeto E."/>
            <person name="Ivanova N."/>
            <person name="Pagani I."/>
            <person name="Pati A."/>
            <person name="Goodwin L."/>
            <person name="Nordberg H.P."/>
            <person name="Cantor M.N."/>
            <person name="Hua S.X."/>
            <person name="Woyke T."/>
            <person name="Kerfeld C.A."/>
        </authorList>
    </citation>
    <scope>NUCLEOTIDE SEQUENCE [LARGE SCALE GENOMIC DNA]</scope>
    <source>
        <strain evidence="7">ATCC 27169 / PCC 6605</strain>
    </source>
</reference>
<dbReference type="CDD" id="cd00200">
    <property type="entry name" value="WD40"/>
    <property type="match status" value="2"/>
</dbReference>
<dbReference type="InterPro" id="IPR001680">
    <property type="entry name" value="WD40_rpt"/>
</dbReference>
<feature type="repeat" description="WD" evidence="3">
    <location>
        <begin position="566"/>
        <end position="607"/>
    </location>
</feature>
<dbReference type="Proteomes" id="UP000010366">
    <property type="component" value="Chromosome"/>
</dbReference>
<dbReference type="Gene3D" id="2.130.10.10">
    <property type="entry name" value="YVTN repeat-like/Quinoprotein amine dehydrogenase"/>
    <property type="match status" value="6"/>
</dbReference>
<feature type="repeat" description="WD" evidence="3">
    <location>
        <begin position="1130"/>
        <end position="1178"/>
    </location>
</feature>
<feature type="repeat" description="WD" evidence="3">
    <location>
        <begin position="608"/>
        <end position="649"/>
    </location>
</feature>
<dbReference type="PRINTS" id="PR00320">
    <property type="entry name" value="GPROTEINBRPT"/>
</dbReference>
<dbReference type="PANTHER" id="PTHR22847:SF637">
    <property type="entry name" value="WD REPEAT DOMAIN 5B"/>
    <property type="match status" value="1"/>
</dbReference>
<evidence type="ECO:0000256" key="1">
    <source>
        <dbReference type="ARBA" id="ARBA00022574"/>
    </source>
</evidence>
<dbReference type="Pfam" id="PF00400">
    <property type="entry name" value="WD40"/>
    <property type="match status" value="12"/>
</dbReference>
<dbReference type="PROSITE" id="PS50294">
    <property type="entry name" value="WD_REPEATS_REGION"/>
    <property type="match status" value="9"/>
</dbReference>
<organism evidence="6 7">
    <name type="scientific">Chamaesiphon minutus (strain ATCC 27169 / PCC 6605)</name>
    <dbReference type="NCBI Taxonomy" id="1173020"/>
    <lineage>
        <taxon>Bacteria</taxon>
        <taxon>Bacillati</taxon>
        <taxon>Cyanobacteriota</taxon>
        <taxon>Cyanophyceae</taxon>
        <taxon>Gomontiellales</taxon>
        <taxon>Chamaesiphonaceae</taxon>
        <taxon>Chamaesiphon</taxon>
    </lineage>
</organism>
<dbReference type="PATRIC" id="fig|1173020.3.peg.2512"/>
<dbReference type="PRINTS" id="PR00364">
    <property type="entry name" value="DISEASERSIST"/>
</dbReference>
<keyword evidence="7" id="KW-1185">Reference proteome</keyword>
<dbReference type="SMART" id="SM00320">
    <property type="entry name" value="WD40"/>
    <property type="match status" value="14"/>
</dbReference>
<dbReference type="InterPro" id="IPR020472">
    <property type="entry name" value="WD40_PAC1"/>
</dbReference>
<dbReference type="SUPFAM" id="SSF141571">
    <property type="entry name" value="Pentapeptide repeat-like"/>
    <property type="match status" value="1"/>
</dbReference>
<dbReference type="Pfam" id="PF00931">
    <property type="entry name" value="NB-ARC"/>
    <property type="match status" value="1"/>
</dbReference>
<dbReference type="SUPFAM" id="SSF52540">
    <property type="entry name" value="P-loop containing nucleoside triphosphate hydrolases"/>
    <property type="match status" value="1"/>
</dbReference>